<dbReference type="InterPro" id="IPR012341">
    <property type="entry name" value="6hp_glycosidase-like_sf"/>
</dbReference>
<dbReference type="EMBL" id="JAOB01000060">
    <property type="protein sequence ID" value="EUA30186.1"/>
    <property type="molecule type" value="Genomic_DNA"/>
</dbReference>
<proteinExistence type="predicted"/>
<name>X8AG77_MYCXE</name>
<evidence type="ECO:0000313" key="2">
    <source>
        <dbReference type="EMBL" id="EUA30186.1"/>
    </source>
</evidence>
<reference evidence="2" key="1">
    <citation type="submission" date="2014-01" db="EMBL/GenBank/DDBJ databases">
        <authorList>
            <person name="Brown-Elliot B."/>
            <person name="Wallace R."/>
            <person name="Lenaerts A."/>
            <person name="Ordway D."/>
            <person name="DeGroote M.A."/>
            <person name="Parker T."/>
            <person name="Sizemore C."/>
            <person name="Tallon L.J."/>
            <person name="Sadzewicz L.K."/>
            <person name="Sengamalay N."/>
            <person name="Fraser C.M."/>
            <person name="Hine E."/>
            <person name="Shefchek K.A."/>
            <person name="Das S.P."/>
            <person name="Tettelin H."/>
        </authorList>
    </citation>
    <scope>NUCLEOTIDE SEQUENCE [LARGE SCALE GENOMIC DNA]</scope>
    <source>
        <strain evidence="2">4042</strain>
    </source>
</reference>
<dbReference type="GO" id="GO:0005975">
    <property type="term" value="P:carbohydrate metabolic process"/>
    <property type="evidence" value="ECO:0007669"/>
    <property type="project" value="InterPro"/>
</dbReference>
<accession>X8AG77</accession>
<dbReference type="Gene3D" id="1.50.10.10">
    <property type="match status" value="1"/>
</dbReference>
<comment type="caution">
    <text evidence="2">The sequence shown here is derived from an EMBL/GenBank/DDBJ whole genome shotgun (WGS) entry which is preliminary data.</text>
</comment>
<dbReference type="AlphaFoldDB" id="X8AG77"/>
<dbReference type="SUPFAM" id="SSF48208">
    <property type="entry name" value="Six-hairpin glycosidases"/>
    <property type="match status" value="1"/>
</dbReference>
<sequence length="130" mass="14286">MTLFGRDSLLTAWMALPLDVDLSLGTLRRLARAQGRREDPVTEEQPGRILHEVRRGPASEDVLGGSVYYGSIDATPLFVMLLGECWRWAPSRRSCGHCCRLPTRRWRGRSTMATATATASSNTVAPPTSG</sequence>
<dbReference type="InterPro" id="IPR008928">
    <property type="entry name" value="6-hairpin_glycosidase_sf"/>
</dbReference>
<dbReference type="PATRIC" id="fig|1299334.3.peg.6117"/>
<organism evidence="2">
    <name type="scientific">Mycobacterium xenopi 4042</name>
    <dbReference type="NCBI Taxonomy" id="1299334"/>
    <lineage>
        <taxon>Bacteria</taxon>
        <taxon>Bacillati</taxon>
        <taxon>Actinomycetota</taxon>
        <taxon>Actinomycetes</taxon>
        <taxon>Mycobacteriales</taxon>
        <taxon>Mycobacteriaceae</taxon>
        <taxon>Mycobacterium</taxon>
    </lineage>
</organism>
<gene>
    <name evidence="2" type="ORF">I553_4443</name>
</gene>
<protein>
    <submittedName>
        <fullName evidence="2">Putative amylo-alpha-1,6-glucosidase domain protein</fullName>
    </submittedName>
</protein>
<evidence type="ECO:0000256" key="1">
    <source>
        <dbReference type="SAM" id="MobiDB-lite"/>
    </source>
</evidence>
<feature type="region of interest" description="Disordered" evidence="1">
    <location>
        <begin position="111"/>
        <end position="130"/>
    </location>
</feature>